<organism evidence="1 2">
    <name type="scientific">Cichorium intybus</name>
    <name type="common">Chicory</name>
    <dbReference type="NCBI Taxonomy" id="13427"/>
    <lineage>
        <taxon>Eukaryota</taxon>
        <taxon>Viridiplantae</taxon>
        <taxon>Streptophyta</taxon>
        <taxon>Embryophyta</taxon>
        <taxon>Tracheophyta</taxon>
        <taxon>Spermatophyta</taxon>
        <taxon>Magnoliopsida</taxon>
        <taxon>eudicotyledons</taxon>
        <taxon>Gunneridae</taxon>
        <taxon>Pentapetalae</taxon>
        <taxon>asterids</taxon>
        <taxon>campanulids</taxon>
        <taxon>Asterales</taxon>
        <taxon>Asteraceae</taxon>
        <taxon>Cichorioideae</taxon>
        <taxon>Cichorieae</taxon>
        <taxon>Cichoriinae</taxon>
        <taxon>Cichorium</taxon>
    </lineage>
</organism>
<reference evidence="2" key="1">
    <citation type="journal article" date="2022" name="Mol. Ecol. Resour.">
        <title>The genomes of chicory, endive, great burdock and yacon provide insights into Asteraceae palaeo-polyploidization history and plant inulin production.</title>
        <authorList>
            <person name="Fan W."/>
            <person name="Wang S."/>
            <person name="Wang H."/>
            <person name="Wang A."/>
            <person name="Jiang F."/>
            <person name="Liu H."/>
            <person name="Zhao H."/>
            <person name="Xu D."/>
            <person name="Zhang Y."/>
        </authorList>
    </citation>
    <scope>NUCLEOTIDE SEQUENCE [LARGE SCALE GENOMIC DNA]</scope>
    <source>
        <strain evidence="2">cv. Punajuju</strain>
    </source>
</reference>
<gene>
    <name evidence="1" type="ORF">L2E82_35677</name>
</gene>
<dbReference type="Proteomes" id="UP001055811">
    <property type="component" value="Linkage Group LG06"/>
</dbReference>
<evidence type="ECO:0000313" key="1">
    <source>
        <dbReference type="EMBL" id="KAI3723915.1"/>
    </source>
</evidence>
<evidence type="ECO:0000313" key="2">
    <source>
        <dbReference type="Proteomes" id="UP001055811"/>
    </source>
</evidence>
<keyword evidence="2" id="KW-1185">Reference proteome</keyword>
<proteinExistence type="predicted"/>
<comment type="caution">
    <text evidence="1">The sequence shown here is derived from an EMBL/GenBank/DDBJ whole genome shotgun (WGS) entry which is preliminary data.</text>
</comment>
<sequence>MADLNEVVAKDESFDGNDNASLTIHTDNDERSKDIAINGTAHSSTFNDDKKINAQCSENAPLPGPSSDMAHTPNLEVKDGGVIVSPASSLLGKPQSLWYRPQSCTTLDSFGNWEFGTVGLLLDSIGDRGVARS</sequence>
<protein>
    <submittedName>
        <fullName evidence="1">Uncharacterized protein</fullName>
    </submittedName>
</protein>
<dbReference type="EMBL" id="CM042014">
    <property type="protein sequence ID" value="KAI3723915.1"/>
    <property type="molecule type" value="Genomic_DNA"/>
</dbReference>
<accession>A0ACB9BPI3</accession>
<name>A0ACB9BPI3_CICIN</name>
<reference evidence="1 2" key="2">
    <citation type="journal article" date="2022" name="Mol. Ecol. Resour.">
        <title>The genomes of chicory, endive, great burdock and yacon provide insights into Asteraceae paleo-polyploidization history and plant inulin production.</title>
        <authorList>
            <person name="Fan W."/>
            <person name="Wang S."/>
            <person name="Wang H."/>
            <person name="Wang A."/>
            <person name="Jiang F."/>
            <person name="Liu H."/>
            <person name="Zhao H."/>
            <person name="Xu D."/>
            <person name="Zhang Y."/>
        </authorList>
    </citation>
    <scope>NUCLEOTIDE SEQUENCE [LARGE SCALE GENOMIC DNA]</scope>
    <source>
        <strain evidence="2">cv. Punajuju</strain>
        <tissue evidence="1">Leaves</tissue>
    </source>
</reference>